<name>A0A0E9UV48_ANGAN</name>
<accession>A0A0E9UV48</accession>
<evidence type="ECO:0000313" key="1">
    <source>
        <dbReference type="EMBL" id="JAH69080.1"/>
    </source>
</evidence>
<protein>
    <submittedName>
        <fullName evidence="1">Uncharacterized protein</fullName>
    </submittedName>
</protein>
<dbReference type="AlphaFoldDB" id="A0A0E9UV48"/>
<dbReference type="EMBL" id="GBXM01039497">
    <property type="protein sequence ID" value="JAH69080.1"/>
    <property type="molecule type" value="Transcribed_RNA"/>
</dbReference>
<sequence>MFFLVCFLYYQVKIYSLAVKLVIESRAFFASIM</sequence>
<proteinExistence type="predicted"/>
<reference evidence="1" key="2">
    <citation type="journal article" date="2015" name="Fish Shellfish Immunol.">
        <title>Early steps in the European eel (Anguilla anguilla)-Vibrio vulnificus interaction in the gills: Role of the RtxA13 toxin.</title>
        <authorList>
            <person name="Callol A."/>
            <person name="Pajuelo D."/>
            <person name="Ebbesson L."/>
            <person name="Teles M."/>
            <person name="MacKenzie S."/>
            <person name="Amaro C."/>
        </authorList>
    </citation>
    <scope>NUCLEOTIDE SEQUENCE</scope>
</reference>
<reference evidence="1" key="1">
    <citation type="submission" date="2014-11" db="EMBL/GenBank/DDBJ databases">
        <authorList>
            <person name="Amaro Gonzalez C."/>
        </authorList>
    </citation>
    <scope>NUCLEOTIDE SEQUENCE</scope>
</reference>
<organism evidence="1">
    <name type="scientific">Anguilla anguilla</name>
    <name type="common">European freshwater eel</name>
    <name type="synonym">Muraena anguilla</name>
    <dbReference type="NCBI Taxonomy" id="7936"/>
    <lineage>
        <taxon>Eukaryota</taxon>
        <taxon>Metazoa</taxon>
        <taxon>Chordata</taxon>
        <taxon>Craniata</taxon>
        <taxon>Vertebrata</taxon>
        <taxon>Euteleostomi</taxon>
        <taxon>Actinopterygii</taxon>
        <taxon>Neopterygii</taxon>
        <taxon>Teleostei</taxon>
        <taxon>Anguilliformes</taxon>
        <taxon>Anguillidae</taxon>
        <taxon>Anguilla</taxon>
    </lineage>
</organism>